<dbReference type="AlphaFoldDB" id="A0A843UPA1"/>
<evidence type="ECO:0000313" key="3">
    <source>
        <dbReference type="Proteomes" id="UP000652761"/>
    </source>
</evidence>
<feature type="region of interest" description="Disordered" evidence="1">
    <location>
        <begin position="43"/>
        <end position="78"/>
    </location>
</feature>
<gene>
    <name evidence="2" type="ORF">Taro_016139</name>
</gene>
<accession>A0A843UPA1</accession>
<evidence type="ECO:0000313" key="2">
    <source>
        <dbReference type="EMBL" id="MQL83644.1"/>
    </source>
</evidence>
<sequence>MLVESSAPLKTHMVPPSRRLHLRAATYPATKFVRSPASVAWSGASHAPLIRDPTIEARQVERVERDDDEDEDPHIQDD</sequence>
<name>A0A843UPA1_COLES</name>
<reference evidence="2" key="1">
    <citation type="submission" date="2017-07" db="EMBL/GenBank/DDBJ databases">
        <title>Taro Niue Genome Assembly and Annotation.</title>
        <authorList>
            <person name="Atibalentja N."/>
            <person name="Keating K."/>
            <person name="Fields C.J."/>
        </authorList>
    </citation>
    <scope>NUCLEOTIDE SEQUENCE</scope>
    <source>
        <strain evidence="2">Niue_2</strain>
        <tissue evidence="2">Leaf</tissue>
    </source>
</reference>
<comment type="caution">
    <text evidence="2">The sequence shown here is derived from an EMBL/GenBank/DDBJ whole genome shotgun (WGS) entry which is preliminary data.</text>
</comment>
<feature type="compositionally biased region" description="Basic and acidic residues" evidence="1">
    <location>
        <begin position="53"/>
        <end position="65"/>
    </location>
</feature>
<organism evidence="2 3">
    <name type="scientific">Colocasia esculenta</name>
    <name type="common">Wild taro</name>
    <name type="synonym">Arum esculentum</name>
    <dbReference type="NCBI Taxonomy" id="4460"/>
    <lineage>
        <taxon>Eukaryota</taxon>
        <taxon>Viridiplantae</taxon>
        <taxon>Streptophyta</taxon>
        <taxon>Embryophyta</taxon>
        <taxon>Tracheophyta</taxon>
        <taxon>Spermatophyta</taxon>
        <taxon>Magnoliopsida</taxon>
        <taxon>Liliopsida</taxon>
        <taxon>Araceae</taxon>
        <taxon>Aroideae</taxon>
        <taxon>Colocasieae</taxon>
        <taxon>Colocasia</taxon>
    </lineage>
</organism>
<dbReference type="EMBL" id="NMUH01000709">
    <property type="protein sequence ID" value="MQL83644.1"/>
    <property type="molecule type" value="Genomic_DNA"/>
</dbReference>
<proteinExistence type="predicted"/>
<keyword evidence="3" id="KW-1185">Reference proteome</keyword>
<protein>
    <submittedName>
        <fullName evidence="2">Uncharacterized protein</fullName>
    </submittedName>
</protein>
<evidence type="ECO:0000256" key="1">
    <source>
        <dbReference type="SAM" id="MobiDB-lite"/>
    </source>
</evidence>
<dbReference type="Proteomes" id="UP000652761">
    <property type="component" value="Unassembled WGS sequence"/>
</dbReference>